<feature type="transmembrane region" description="Helical" evidence="2">
    <location>
        <begin position="248"/>
        <end position="272"/>
    </location>
</feature>
<dbReference type="AlphaFoldDB" id="A0A9P3PUD0"/>
<proteinExistence type="predicted"/>
<evidence type="ECO:0000313" key="4">
    <source>
        <dbReference type="Proteomes" id="UP001063166"/>
    </source>
</evidence>
<keyword evidence="2" id="KW-0812">Transmembrane</keyword>
<organism evidence="3 4">
    <name type="scientific">Lyophyllum shimeji</name>
    <name type="common">Hon-shimeji</name>
    <name type="synonym">Tricholoma shimeji</name>
    <dbReference type="NCBI Taxonomy" id="47721"/>
    <lineage>
        <taxon>Eukaryota</taxon>
        <taxon>Fungi</taxon>
        <taxon>Dikarya</taxon>
        <taxon>Basidiomycota</taxon>
        <taxon>Agaricomycotina</taxon>
        <taxon>Agaricomycetes</taxon>
        <taxon>Agaricomycetidae</taxon>
        <taxon>Agaricales</taxon>
        <taxon>Tricholomatineae</taxon>
        <taxon>Lyophyllaceae</taxon>
        <taxon>Lyophyllum</taxon>
    </lineage>
</organism>
<feature type="region of interest" description="Disordered" evidence="1">
    <location>
        <begin position="1"/>
        <end position="20"/>
    </location>
</feature>
<evidence type="ECO:0000256" key="1">
    <source>
        <dbReference type="SAM" id="MobiDB-lite"/>
    </source>
</evidence>
<protein>
    <submittedName>
        <fullName evidence="3">Uncharacterized protein</fullName>
    </submittedName>
</protein>
<dbReference type="EMBL" id="BRPK01000012">
    <property type="protein sequence ID" value="GLB43057.1"/>
    <property type="molecule type" value="Genomic_DNA"/>
</dbReference>
<dbReference type="Proteomes" id="UP001063166">
    <property type="component" value="Unassembled WGS sequence"/>
</dbReference>
<sequence length="323" mass="36367">MTSDEQEESKSRKTASFPRRVAEAAKSRFYTFHDAEPDYDQAESKPRKSTWFPEKVAEAARSTFYALHEAEPYYDPLLGGACSTVLHTSPLVYYRGTSTTVPVTVLGRQTLPEDRHFYLQRRGWRTGLLGWTIGAWLGGTLGKEINVTPVMYGNWEEDVDRVRRRQYDKEIGNFIESGRLPRDHRALETDFIHIPVASGDGYFRILLYHSSASLLSPIAATTTFRVGSLSLNSGHPRGASITAVMPEIAVVIAWVLFTLFTWTLFFGVFPVLKVAQLIPLTKAWASRSMLVRVIPLGSAGVRTAYDLEEDRRKGRDGVAFKRV</sequence>
<keyword evidence="4" id="KW-1185">Reference proteome</keyword>
<accession>A0A9P3PUD0</accession>
<reference evidence="3" key="1">
    <citation type="submission" date="2022-07" db="EMBL/GenBank/DDBJ databases">
        <title>The genome of Lyophyllum shimeji provides insight into the initial evolution of ectomycorrhizal fungal genome.</title>
        <authorList>
            <person name="Kobayashi Y."/>
            <person name="Shibata T."/>
            <person name="Hirakawa H."/>
            <person name="Shigenobu S."/>
            <person name="Nishiyama T."/>
            <person name="Yamada A."/>
            <person name="Hasebe M."/>
            <person name="Kawaguchi M."/>
        </authorList>
    </citation>
    <scope>NUCLEOTIDE SEQUENCE</scope>
    <source>
        <strain evidence="3">AT787</strain>
    </source>
</reference>
<keyword evidence="2" id="KW-0472">Membrane</keyword>
<name>A0A9P3PUD0_LYOSH</name>
<dbReference type="OrthoDB" id="276388at2759"/>
<evidence type="ECO:0000313" key="3">
    <source>
        <dbReference type="EMBL" id="GLB43057.1"/>
    </source>
</evidence>
<gene>
    <name evidence="3" type="ORF">LshimejAT787_1205060</name>
</gene>
<keyword evidence="2" id="KW-1133">Transmembrane helix</keyword>
<evidence type="ECO:0000256" key="2">
    <source>
        <dbReference type="SAM" id="Phobius"/>
    </source>
</evidence>
<comment type="caution">
    <text evidence="3">The sequence shown here is derived from an EMBL/GenBank/DDBJ whole genome shotgun (WGS) entry which is preliminary data.</text>
</comment>